<dbReference type="RefSeq" id="WP_301208884.1">
    <property type="nucleotide sequence ID" value="NZ_JAROCF010000001.1"/>
</dbReference>
<evidence type="ECO:0000256" key="3">
    <source>
        <dbReference type="ARBA" id="ARBA00012018"/>
    </source>
</evidence>
<keyword evidence="4" id="KW-0964">Secreted</keyword>
<keyword evidence="10" id="KW-1185">Reference proteome</keyword>
<evidence type="ECO:0000256" key="1">
    <source>
        <dbReference type="ARBA" id="ARBA00004191"/>
    </source>
</evidence>
<dbReference type="EMBL" id="JAROCF010000001">
    <property type="protein sequence ID" value="MDN4615061.1"/>
    <property type="molecule type" value="Genomic_DNA"/>
</dbReference>
<feature type="region of interest" description="Disordered" evidence="8">
    <location>
        <begin position="500"/>
        <end position="549"/>
    </location>
</feature>
<feature type="compositionally biased region" description="Polar residues" evidence="8">
    <location>
        <begin position="506"/>
        <end position="515"/>
    </location>
</feature>
<dbReference type="PROSITE" id="PS51318">
    <property type="entry name" value="TAT"/>
    <property type="match status" value="1"/>
</dbReference>
<reference evidence="9" key="1">
    <citation type="submission" date="2023-06" db="EMBL/GenBank/DDBJ databases">
        <title>MT1 and MT2 Draft Genomes of Novel Species.</title>
        <authorList>
            <person name="Venkateswaran K."/>
        </authorList>
    </citation>
    <scope>NUCLEOTIDE SEQUENCE</scope>
    <source>
        <strain evidence="9">F6_8S_P_1B</strain>
    </source>
</reference>
<dbReference type="InterPro" id="IPR006311">
    <property type="entry name" value="TAT_signal"/>
</dbReference>
<evidence type="ECO:0000256" key="5">
    <source>
        <dbReference type="ARBA" id="ARBA00022801"/>
    </source>
</evidence>
<evidence type="ECO:0000256" key="7">
    <source>
        <dbReference type="ARBA" id="ARBA00048421"/>
    </source>
</evidence>
<dbReference type="PANTHER" id="PTHR31956:SF1">
    <property type="entry name" value="NON-SPECIFIC PHOSPHOLIPASE C1"/>
    <property type="match status" value="1"/>
</dbReference>
<dbReference type="Pfam" id="PF04185">
    <property type="entry name" value="Phosphoesterase"/>
    <property type="match status" value="1"/>
</dbReference>
<dbReference type="InterPro" id="IPR007312">
    <property type="entry name" value="Phosphoesterase"/>
</dbReference>
<comment type="subcellular location">
    <subcellularLocation>
        <location evidence="1">Secreted</location>
        <location evidence="1">Cell wall</location>
    </subcellularLocation>
</comment>
<organism evidence="9 10">
    <name type="scientific">Leifsonia williamsii</name>
    <dbReference type="NCBI Taxonomy" id="3035919"/>
    <lineage>
        <taxon>Bacteria</taxon>
        <taxon>Bacillati</taxon>
        <taxon>Actinomycetota</taxon>
        <taxon>Actinomycetes</taxon>
        <taxon>Micrococcales</taxon>
        <taxon>Microbacteriaceae</taxon>
        <taxon>Leifsonia</taxon>
    </lineage>
</organism>
<accession>A0ABT8KE40</accession>
<protein>
    <recommendedName>
        <fullName evidence="3">phospholipase C</fullName>
        <ecNumber evidence="3">3.1.4.3</ecNumber>
    </recommendedName>
</protein>
<evidence type="ECO:0000256" key="4">
    <source>
        <dbReference type="ARBA" id="ARBA00022512"/>
    </source>
</evidence>
<evidence type="ECO:0000256" key="2">
    <source>
        <dbReference type="ARBA" id="ARBA00009717"/>
    </source>
</evidence>
<feature type="region of interest" description="Disordered" evidence="8">
    <location>
        <begin position="1"/>
        <end position="20"/>
    </location>
</feature>
<comment type="caution">
    <text evidence="9">The sequence shown here is derived from an EMBL/GenBank/DDBJ whole genome shotgun (WGS) entry which is preliminary data.</text>
</comment>
<sequence>MDGETSGDDRADEAAQRRSSRRNFLKGAGLFAAGAVAGGAAGGAVGAAVAGGVAAQQPVAEEGEEYPPLPPRDRPGFDHLVVLMYENRSFDNLLGYLYDERTLPQGKRFEGLAFGDHSNPDPAGGPDIPAHPHQGTTDYIMRQPSPDPGEVYPHVNTQLFGIVDPPSNADALVRDMKPPYNAPPAGMKPTMKGFVKDYVGVLRKDAGGREPTAQEYRTVMGSFTPDMLPVFSTLARQFAVYDNWYCAVPSQTLCNRSFFHASTSHGYVDNAGEEGLRKWFDDKNASPTVFNRLQEAGHTWRVYYDDRQLVSLTGFIHAPVLEQYWKTHFRTMTQFYKDVAEGTLPDYAFIEPRLLYDHNDMHPPGGPMTAEEVDGEEIVGGAISDVRAGDLLLHEIYSAIRSSRSAEGSNALNTMLLVTFDEHGGTYDHVPPGAAIPPDDSGPGENGFTFDRLGVRVPAIAISAYTARNTIIHDEMHHAAVIATLAKKHRLAPLTDRDRGARTIENAVNRSTPRQPGTWPDTHPAYLPANPEADAPAPGDEDRPLSPPGIGLMGLLTARYGAPGETEPTTYKQAWDAVHRHGLGLFGGQ</sequence>
<feature type="compositionally biased region" description="Basic and acidic residues" evidence="8">
    <location>
        <begin position="7"/>
        <end position="16"/>
    </location>
</feature>
<comment type="catalytic activity">
    <reaction evidence="7">
        <text>a 1,2-diacyl-sn-glycero-3-phosphocholine + H2O = phosphocholine + a 1,2-diacyl-sn-glycerol + H(+)</text>
        <dbReference type="Rhea" id="RHEA:10604"/>
        <dbReference type="ChEBI" id="CHEBI:15377"/>
        <dbReference type="ChEBI" id="CHEBI:15378"/>
        <dbReference type="ChEBI" id="CHEBI:17815"/>
        <dbReference type="ChEBI" id="CHEBI:57643"/>
        <dbReference type="ChEBI" id="CHEBI:295975"/>
        <dbReference type="EC" id="3.1.4.3"/>
    </reaction>
    <physiologicalReaction direction="left-to-right" evidence="7">
        <dbReference type="Rhea" id="RHEA:10605"/>
    </physiologicalReaction>
</comment>
<comment type="similarity">
    <text evidence="2">Belongs to the bacterial phospholipase C family.</text>
</comment>
<gene>
    <name evidence="9" type="ORF">P5G50_11430</name>
</gene>
<dbReference type="Proteomes" id="UP001174208">
    <property type="component" value="Unassembled WGS sequence"/>
</dbReference>
<evidence type="ECO:0000313" key="9">
    <source>
        <dbReference type="EMBL" id="MDN4615061.1"/>
    </source>
</evidence>
<dbReference type="EC" id="3.1.4.3" evidence="3"/>
<proteinExistence type="inferred from homology"/>
<keyword evidence="5" id="KW-0378">Hydrolase</keyword>
<name>A0ABT8KE40_9MICO</name>
<dbReference type="PANTHER" id="PTHR31956">
    <property type="entry name" value="NON-SPECIFIC PHOSPHOLIPASE C4-RELATED"/>
    <property type="match status" value="1"/>
</dbReference>
<dbReference type="Gene3D" id="3.40.720.10">
    <property type="entry name" value="Alkaline Phosphatase, subunit A"/>
    <property type="match status" value="2"/>
</dbReference>
<evidence type="ECO:0000256" key="8">
    <source>
        <dbReference type="SAM" id="MobiDB-lite"/>
    </source>
</evidence>
<evidence type="ECO:0000313" key="10">
    <source>
        <dbReference type="Proteomes" id="UP001174208"/>
    </source>
</evidence>
<keyword evidence="6" id="KW-0843">Virulence</keyword>
<evidence type="ECO:0000256" key="6">
    <source>
        <dbReference type="ARBA" id="ARBA00023026"/>
    </source>
</evidence>
<keyword evidence="4" id="KW-0134">Cell wall</keyword>
<dbReference type="InterPro" id="IPR017850">
    <property type="entry name" value="Alkaline_phosphatase_core_sf"/>
</dbReference>